<dbReference type="RefSeq" id="WP_265789780.1">
    <property type="nucleotide sequence ID" value="NZ_BAABRS010000002.1"/>
</dbReference>
<reference evidence="5 6" key="1">
    <citation type="submission" date="2021-11" db="EMBL/GenBank/DDBJ databases">
        <title>Aliifidinibius sp. nov., a new bacterium isolated from saline soil.</title>
        <authorList>
            <person name="Galisteo C."/>
            <person name="De La Haba R."/>
            <person name="Sanchez-Porro C."/>
            <person name="Ventosa A."/>
        </authorList>
    </citation>
    <scope>NUCLEOTIDE SEQUENCE [LARGE SCALE GENOMIC DNA]</scope>
    <source>
        <strain evidence="5 6">KACC 190600</strain>
    </source>
</reference>
<keyword evidence="2" id="KW-0238">DNA-binding</keyword>
<keyword evidence="3" id="KW-0804">Transcription</keyword>
<protein>
    <submittedName>
        <fullName evidence="5">Helix-turn-helix domain-containing protein</fullName>
    </submittedName>
</protein>
<name>A0ABT3PZE4_9BACT</name>
<evidence type="ECO:0000256" key="2">
    <source>
        <dbReference type="ARBA" id="ARBA00023125"/>
    </source>
</evidence>
<dbReference type="InterPro" id="IPR036163">
    <property type="entry name" value="HMA_dom_sf"/>
</dbReference>
<feature type="domain" description="HTH araC/xylS-type" evidence="4">
    <location>
        <begin position="82"/>
        <end position="183"/>
    </location>
</feature>
<dbReference type="SMART" id="SM00342">
    <property type="entry name" value="HTH_ARAC"/>
    <property type="match status" value="1"/>
</dbReference>
<evidence type="ECO:0000256" key="1">
    <source>
        <dbReference type="ARBA" id="ARBA00023015"/>
    </source>
</evidence>
<accession>A0ABT3PZE4</accession>
<evidence type="ECO:0000259" key="4">
    <source>
        <dbReference type="PROSITE" id="PS01124"/>
    </source>
</evidence>
<keyword evidence="1" id="KW-0805">Transcription regulation</keyword>
<gene>
    <name evidence="5" type="ORF">LQ318_10030</name>
</gene>
<organism evidence="5 6">
    <name type="scientific">Fodinibius salicampi</name>
    <dbReference type="NCBI Taxonomy" id="1920655"/>
    <lineage>
        <taxon>Bacteria</taxon>
        <taxon>Pseudomonadati</taxon>
        <taxon>Balneolota</taxon>
        <taxon>Balneolia</taxon>
        <taxon>Balneolales</taxon>
        <taxon>Balneolaceae</taxon>
        <taxon>Fodinibius</taxon>
    </lineage>
</organism>
<dbReference type="InterPro" id="IPR018060">
    <property type="entry name" value="HTH_AraC"/>
</dbReference>
<dbReference type="InterPro" id="IPR009057">
    <property type="entry name" value="Homeodomain-like_sf"/>
</dbReference>
<dbReference type="PROSITE" id="PS01124">
    <property type="entry name" value="HTH_ARAC_FAMILY_2"/>
    <property type="match status" value="1"/>
</dbReference>
<dbReference type="Pfam" id="PF12833">
    <property type="entry name" value="HTH_18"/>
    <property type="match status" value="1"/>
</dbReference>
<dbReference type="Proteomes" id="UP001207337">
    <property type="component" value="Unassembled WGS sequence"/>
</dbReference>
<dbReference type="Gene3D" id="3.30.70.100">
    <property type="match status" value="1"/>
</dbReference>
<sequence length="197" mass="22925">MDISDSKMMTLHIKNMVCPRCLMVVRQTLEELGFEVLEVELGQALVQIDESISMDRVEEELKKYGFELIRDRNQQLIEQIKTLLIRYIQESEQSEESPKLSDYLAKELHQNYSSLSSAFSESQDTTIEKYLIHLKIERVKELLSYGEMTLSEIAYRLNYSSVAYLSNQFKKITGMSVTDYKKARDSFRKPLDGIEGQ</sequence>
<comment type="caution">
    <text evidence="5">The sequence shown here is derived from an EMBL/GenBank/DDBJ whole genome shotgun (WGS) entry which is preliminary data.</text>
</comment>
<dbReference type="SUPFAM" id="SSF55008">
    <property type="entry name" value="HMA, heavy metal-associated domain"/>
    <property type="match status" value="1"/>
</dbReference>
<evidence type="ECO:0000256" key="3">
    <source>
        <dbReference type="ARBA" id="ARBA00023163"/>
    </source>
</evidence>
<dbReference type="EMBL" id="JAJNDC010000002">
    <property type="protein sequence ID" value="MCW9713243.1"/>
    <property type="molecule type" value="Genomic_DNA"/>
</dbReference>
<dbReference type="SUPFAM" id="SSF46689">
    <property type="entry name" value="Homeodomain-like"/>
    <property type="match status" value="1"/>
</dbReference>
<evidence type="ECO:0000313" key="6">
    <source>
        <dbReference type="Proteomes" id="UP001207337"/>
    </source>
</evidence>
<dbReference type="Gene3D" id="1.10.10.60">
    <property type="entry name" value="Homeodomain-like"/>
    <property type="match status" value="1"/>
</dbReference>
<dbReference type="PANTHER" id="PTHR43280">
    <property type="entry name" value="ARAC-FAMILY TRANSCRIPTIONAL REGULATOR"/>
    <property type="match status" value="1"/>
</dbReference>
<proteinExistence type="predicted"/>
<dbReference type="PANTHER" id="PTHR43280:SF2">
    <property type="entry name" value="HTH-TYPE TRANSCRIPTIONAL REGULATOR EXSA"/>
    <property type="match status" value="1"/>
</dbReference>
<keyword evidence="6" id="KW-1185">Reference proteome</keyword>
<evidence type="ECO:0000313" key="5">
    <source>
        <dbReference type="EMBL" id="MCW9713243.1"/>
    </source>
</evidence>